<evidence type="ECO:0000313" key="8">
    <source>
        <dbReference type="Proteomes" id="UP000663864"/>
    </source>
</evidence>
<evidence type="ECO:0000256" key="4">
    <source>
        <dbReference type="ARBA" id="ARBA00023136"/>
    </source>
</evidence>
<dbReference type="Proteomes" id="UP000663864">
    <property type="component" value="Unassembled WGS sequence"/>
</dbReference>
<protein>
    <recommendedName>
        <fullName evidence="6">ABC transmembrane type-1 domain-containing protein</fullName>
    </recommendedName>
</protein>
<sequence length="129" mass="14473">MGCATIVVGYFQVSSWFTACERQTRCLSETLFRSILNKEIAYFDVNITGQLSTRLAKDINKVHDGAAIAEEVISSIRTVFSYNGAAYKSKRYVKHLRSVKLSGIRKGELNGALMSAIFFFIFCTYTLGF</sequence>
<dbReference type="GO" id="GO:0005524">
    <property type="term" value="F:ATP binding"/>
    <property type="evidence" value="ECO:0007669"/>
    <property type="project" value="InterPro"/>
</dbReference>
<evidence type="ECO:0000313" key="7">
    <source>
        <dbReference type="EMBL" id="CAF1151740.1"/>
    </source>
</evidence>
<keyword evidence="4 5" id="KW-0472">Membrane</keyword>
<dbReference type="SUPFAM" id="SSF90123">
    <property type="entry name" value="ABC transporter transmembrane region"/>
    <property type="match status" value="1"/>
</dbReference>
<proteinExistence type="predicted"/>
<evidence type="ECO:0000256" key="5">
    <source>
        <dbReference type="SAM" id="Phobius"/>
    </source>
</evidence>
<dbReference type="GO" id="GO:0140359">
    <property type="term" value="F:ABC-type transporter activity"/>
    <property type="evidence" value="ECO:0007669"/>
    <property type="project" value="InterPro"/>
</dbReference>
<keyword evidence="2 5" id="KW-0812">Transmembrane</keyword>
<dbReference type="EMBL" id="CAJNOT010001137">
    <property type="protein sequence ID" value="CAF1151740.1"/>
    <property type="molecule type" value="Genomic_DNA"/>
</dbReference>
<dbReference type="GO" id="GO:0005886">
    <property type="term" value="C:plasma membrane"/>
    <property type="evidence" value="ECO:0007669"/>
    <property type="project" value="TreeGrafter"/>
</dbReference>
<dbReference type="InterPro" id="IPR039421">
    <property type="entry name" value="Type_1_exporter"/>
</dbReference>
<evidence type="ECO:0000256" key="3">
    <source>
        <dbReference type="ARBA" id="ARBA00022989"/>
    </source>
</evidence>
<dbReference type="PANTHER" id="PTHR24222:SF76">
    <property type="entry name" value="MYCOBACTIN IMPORT ATP-BINDING_PERMEASE PROTEIN IRTB"/>
    <property type="match status" value="1"/>
</dbReference>
<gene>
    <name evidence="7" type="ORF">ZHD862_LOCUS20203</name>
</gene>
<evidence type="ECO:0000256" key="1">
    <source>
        <dbReference type="ARBA" id="ARBA00004141"/>
    </source>
</evidence>
<reference evidence="7" key="1">
    <citation type="submission" date="2021-02" db="EMBL/GenBank/DDBJ databases">
        <authorList>
            <person name="Nowell W R."/>
        </authorList>
    </citation>
    <scope>NUCLEOTIDE SEQUENCE</scope>
</reference>
<dbReference type="Pfam" id="PF00664">
    <property type="entry name" value="ABC_membrane"/>
    <property type="match status" value="2"/>
</dbReference>
<comment type="caution">
    <text evidence="7">The sequence shown here is derived from an EMBL/GenBank/DDBJ whole genome shotgun (WGS) entry which is preliminary data.</text>
</comment>
<dbReference type="InterPro" id="IPR036640">
    <property type="entry name" value="ABC1_TM_sf"/>
</dbReference>
<dbReference type="AlphaFoldDB" id="A0A814SVX7"/>
<feature type="domain" description="ABC transmembrane type-1" evidence="6">
    <location>
        <begin position="1"/>
        <end position="67"/>
    </location>
</feature>
<dbReference type="PANTHER" id="PTHR24222">
    <property type="entry name" value="ABC TRANSPORTER B FAMILY"/>
    <property type="match status" value="1"/>
</dbReference>
<accession>A0A814SVX7</accession>
<organism evidence="7 8">
    <name type="scientific">Rotaria sordida</name>
    <dbReference type="NCBI Taxonomy" id="392033"/>
    <lineage>
        <taxon>Eukaryota</taxon>
        <taxon>Metazoa</taxon>
        <taxon>Spiralia</taxon>
        <taxon>Gnathifera</taxon>
        <taxon>Rotifera</taxon>
        <taxon>Eurotatoria</taxon>
        <taxon>Bdelloidea</taxon>
        <taxon>Philodinida</taxon>
        <taxon>Philodinidae</taxon>
        <taxon>Rotaria</taxon>
    </lineage>
</organism>
<feature type="transmembrane region" description="Helical" evidence="5">
    <location>
        <begin position="109"/>
        <end position="128"/>
    </location>
</feature>
<dbReference type="PROSITE" id="PS50929">
    <property type="entry name" value="ABC_TM1F"/>
    <property type="match status" value="2"/>
</dbReference>
<evidence type="ECO:0000256" key="2">
    <source>
        <dbReference type="ARBA" id="ARBA00022692"/>
    </source>
</evidence>
<comment type="subcellular location">
    <subcellularLocation>
        <location evidence="1">Membrane</location>
        <topology evidence="1">Multi-pass membrane protein</topology>
    </subcellularLocation>
</comment>
<name>A0A814SVX7_9BILA</name>
<dbReference type="InterPro" id="IPR011527">
    <property type="entry name" value="ABC1_TM_dom"/>
</dbReference>
<keyword evidence="3 5" id="KW-1133">Transmembrane helix</keyword>
<dbReference type="Gene3D" id="1.20.1560.10">
    <property type="entry name" value="ABC transporter type 1, transmembrane domain"/>
    <property type="match status" value="1"/>
</dbReference>
<evidence type="ECO:0000259" key="6">
    <source>
        <dbReference type="PROSITE" id="PS50929"/>
    </source>
</evidence>
<feature type="domain" description="ABC transmembrane type-1" evidence="6">
    <location>
        <begin position="68"/>
        <end position="129"/>
    </location>
</feature>